<dbReference type="EMBL" id="CP035708">
    <property type="protein sequence ID" value="QEN00004.1"/>
    <property type="molecule type" value="Genomic_DNA"/>
</dbReference>
<dbReference type="Proteomes" id="UP000323522">
    <property type="component" value="Chromosome"/>
</dbReference>
<dbReference type="Gene3D" id="2.160.20.10">
    <property type="entry name" value="Single-stranded right-handed beta-helix, Pectin lyase-like"/>
    <property type="match status" value="1"/>
</dbReference>
<dbReference type="InterPro" id="IPR012334">
    <property type="entry name" value="Pectin_lyas_fold"/>
</dbReference>
<dbReference type="OrthoDB" id="9149053at2"/>
<dbReference type="KEGG" id="snn:EWH46_03895"/>
<evidence type="ECO:0000313" key="2">
    <source>
        <dbReference type="Proteomes" id="UP000323522"/>
    </source>
</evidence>
<evidence type="ECO:0000313" key="1">
    <source>
        <dbReference type="EMBL" id="QEN00004.1"/>
    </source>
</evidence>
<organism evidence="1 2">
    <name type="scientific">Sphaerotilus sulfidivorans</name>
    <dbReference type="NCBI Taxonomy" id="639200"/>
    <lineage>
        <taxon>Bacteria</taxon>
        <taxon>Pseudomonadati</taxon>
        <taxon>Pseudomonadota</taxon>
        <taxon>Betaproteobacteria</taxon>
        <taxon>Burkholderiales</taxon>
        <taxon>Sphaerotilaceae</taxon>
        <taxon>Sphaerotilus</taxon>
    </lineage>
</organism>
<accession>A0A5C1Q035</accession>
<reference evidence="1 2" key="1">
    <citation type="submission" date="2019-02" db="EMBL/GenBank/DDBJ databases">
        <title>Complete Genome Sequence and Methylome Analysis of Sphaerotilus natans subsp. sulfidivorans D-507.</title>
        <authorList>
            <person name="Fomenkov A."/>
            <person name="Gridneva E."/>
            <person name="Smolyakov D."/>
            <person name="Dubinina G."/>
            <person name="Vincze T."/>
            <person name="Grabovich M."/>
            <person name="Roberts R.J."/>
        </authorList>
    </citation>
    <scope>NUCLEOTIDE SEQUENCE [LARGE SCALE GENOMIC DNA]</scope>
    <source>
        <strain evidence="1 2">D-507</strain>
    </source>
</reference>
<protein>
    <submittedName>
        <fullName evidence="1">Right-handed parallel beta-helix repeat-containing protein</fullName>
    </submittedName>
</protein>
<gene>
    <name evidence="1" type="ORF">EWH46_03895</name>
</gene>
<sequence length="510" mass="54278">MFRMEITGKPGKAAGRRLSVGLLPLLLAGCLSGGSDSDAASPQAQALEAILQGESGGSALQPFSACEASGLGTDHRVGPGQTYTELEQVPWESLRAGDTVRIFHRAEPYRGKFMLAAQGTAAAPVRVCGVRSAAGERPTINGSGAVSRPALAGGYSASAEYRLLHQARSLILIKPLASAADAWTQAPSHIQIDGLRIVRAHPDLSFTDVDGVSRRYEAFGACIWIERGRNITLADNEIADCQMGVFSKSTDDNSASVTRDLRLIGNHIHGHGIRGSDRVHATYTQGVGTVIEFNRYGAPREGALGNAIKDRSAGLTVRHNRIEEGAHALDLVEAEDFPKTALATAAYRETHVHGNVIIKRGDTGTTVHYGGDHYGSWPGAMWGEPIYRKGTLHFYDNLVELTGSSAVLFQISTTEERVQAWNNIVVYAPTVQSRLLRADQDIGASWTSGGIVTLGADNRIVSGWRDTSPWHPVGGQLIGAERVTTIDAMPADPAALIAQSGGLLGAPQVR</sequence>
<dbReference type="PROSITE" id="PS51257">
    <property type="entry name" value="PROKAR_LIPOPROTEIN"/>
    <property type="match status" value="1"/>
</dbReference>
<dbReference type="AlphaFoldDB" id="A0A5C1Q035"/>
<name>A0A5C1Q035_9BURK</name>
<dbReference type="SUPFAM" id="SSF51126">
    <property type="entry name" value="Pectin lyase-like"/>
    <property type="match status" value="1"/>
</dbReference>
<dbReference type="InterPro" id="IPR011050">
    <property type="entry name" value="Pectin_lyase_fold/virulence"/>
</dbReference>
<proteinExistence type="predicted"/>